<sequence length="290" mass="32282">MIRSIDQVRADLMRESSIELLPSRILELSGVLPDLDRGLRVFVTWLPGVPFVDVLAACDLLKLCGYLPVPHVAARTIRDTEHLRNICAALIERDIPRMLLIAGGADKPAGIFTDTVQVLETEIPAQAGIRTVYVAGHPEGHPQASEKQLEQYLLRKQELARAQGLNMQIITQFCFDAAPVLDWEKRLRAAGIKLPINLGVYGLTTPKTLVRYGLACGVGQSLRFMQKQRWKLHRWFIPCNPKDLVDAIAGSIAETPDTLFHGLHFYPFGAIARTLEWRRNLSCSGTGEPS</sequence>
<dbReference type="Proteomes" id="UP000661006">
    <property type="component" value="Unassembled WGS sequence"/>
</dbReference>
<dbReference type="GO" id="GO:0004489">
    <property type="term" value="F:methylenetetrahydrofolate reductase [NAD(P)H] activity"/>
    <property type="evidence" value="ECO:0007669"/>
    <property type="project" value="InterPro"/>
</dbReference>
<dbReference type="InterPro" id="IPR003171">
    <property type="entry name" value="Mehydrof_redctse-like"/>
</dbReference>
<organism evidence="7 8">
    <name type="scientific">Gluconobacter japonicus</name>
    <dbReference type="NCBI Taxonomy" id="376620"/>
    <lineage>
        <taxon>Bacteria</taxon>
        <taxon>Pseudomonadati</taxon>
        <taxon>Pseudomonadota</taxon>
        <taxon>Alphaproteobacteria</taxon>
        <taxon>Acetobacterales</taxon>
        <taxon>Acetobacteraceae</taxon>
        <taxon>Gluconobacter</taxon>
    </lineage>
</organism>
<evidence type="ECO:0000256" key="1">
    <source>
        <dbReference type="ARBA" id="ARBA00001974"/>
    </source>
</evidence>
<dbReference type="AlphaFoldDB" id="A0A9Q2FKW6"/>
<keyword evidence="3 6" id="KW-0285">Flavoprotein</keyword>
<dbReference type="GeneID" id="81474747"/>
<protein>
    <recommendedName>
        <fullName evidence="6">Methylenetetrahydrofolate reductase</fullName>
    </recommendedName>
</protein>
<dbReference type="EMBL" id="JABCQN010000003">
    <property type="protein sequence ID" value="MBF0870897.1"/>
    <property type="molecule type" value="Genomic_DNA"/>
</dbReference>
<evidence type="ECO:0000256" key="2">
    <source>
        <dbReference type="ARBA" id="ARBA00004777"/>
    </source>
</evidence>
<reference evidence="7" key="1">
    <citation type="submission" date="2020-04" db="EMBL/GenBank/DDBJ databases">
        <authorList>
            <person name="Sombolestani A."/>
        </authorList>
    </citation>
    <scope>NUCLEOTIDE SEQUENCE</scope>
    <source>
        <strain evidence="7">R71697</strain>
    </source>
</reference>
<dbReference type="SUPFAM" id="SSF51730">
    <property type="entry name" value="FAD-linked oxidoreductase"/>
    <property type="match status" value="1"/>
</dbReference>
<gene>
    <name evidence="7" type="ORF">HKD32_08560</name>
</gene>
<evidence type="ECO:0000313" key="8">
    <source>
        <dbReference type="Proteomes" id="UP000661006"/>
    </source>
</evidence>
<accession>A0A9Q2FKW6</accession>
<dbReference type="GO" id="GO:0006555">
    <property type="term" value="P:methionine metabolic process"/>
    <property type="evidence" value="ECO:0007669"/>
    <property type="project" value="InterPro"/>
</dbReference>
<proteinExistence type="inferred from homology"/>
<comment type="pathway">
    <text evidence="2 6">One-carbon metabolism; tetrahydrofolate interconversion.</text>
</comment>
<keyword evidence="4 6" id="KW-0274">FAD</keyword>
<dbReference type="Gene3D" id="3.20.20.220">
    <property type="match status" value="1"/>
</dbReference>
<comment type="cofactor">
    <cofactor evidence="1 6">
        <name>FAD</name>
        <dbReference type="ChEBI" id="CHEBI:57692"/>
    </cofactor>
</comment>
<comment type="similarity">
    <text evidence="6">Belongs to the methylenetetrahydrofolate reductase family.</text>
</comment>
<evidence type="ECO:0000256" key="5">
    <source>
        <dbReference type="ARBA" id="ARBA00023002"/>
    </source>
</evidence>
<evidence type="ECO:0000256" key="6">
    <source>
        <dbReference type="RuleBase" id="RU003862"/>
    </source>
</evidence>
<name>A0A9Q2FKW6_GLUJA</name>
<keyword evidence="5 6" id="KW-0560">Oxidoreductase</keyword>
<dbReference type="Pfam" id="PF02219">
    <property type="entry name" value="MTHFR"/>
    <property type="match status" value="1"/>
</dbReference>
<reference evidence="7" key="2">
    <citation type="submission" date="2020-11" db="EMBL/GenBank/DDBJ databases">
        <title>Description of novel Gluconobacter species.</title>
        <authorList>
            <person name="Cleenwerck I."/>
            <person name="Cnockaert M."/>
            <person name="Borremans W."/>
            <person name="Wieme A.D."/>
            <person name="De Vuyst L."/>
            <person name="Vandamme P."/>
        </authorList>
    </citation>
    <scope>NUCLEOTIDE SEQUENCE</scope>
    <source>
        <strain evidence="7">R71697</strain>
    </source>
</reference>
<evidence type="ECO:0000256" key="4">
    <source>
        <dbReference type="ARBA" id="ARBA00022827"/>
    </source>
</evidence>
<dbReference type="InterPro" id="IPR029041">
    <property type="entry name" value="FAD-linked_oxidoreductase-like"/>
</dbReference>
<evidence type="ECO:0000256" key="3">
    <source>
        <dbReference type="ARBA" id="ARBA00022630"/>
    </source>
</evidence>
<comment type="caution">
    <text evidence="7">The sequence shown here is derived from an EMBL/GenBank/DDBJ whole genome shotgun (WGS) entry which is preliminary data.</text>
</comment>
<evidence type="ECO:0000313" key="7">
    <source>
        <dbReference type="EMBL" id="MBF0870897.1"/>
    </source>
</evidence>
<dbReference type="RefSeq" id="WP_194257838.1">
    <property type="nucleotide sequence ID" value="NZ_JABCQN010000003.1"/>
</dbReference>